<dbReference type="EMBL" id="CP017603">
    <property type="protein sequence ID" value="AOY76749.1"/>
    <property type="molecule type" value="Genomic_DNA"/>
</dbReference>
<keyword evidence="1" id="KW-0472">Membrane</keyword>
<gene>
    <name evidence="2" type="ORF">BJL90_13280</name>
    <name evidence="3" type="ORF">CLFO_15850</name>
</gene>
<evidence type="ECO:0000313" key="3">
    <source>
        <dbReference type="EMBL" id="ARE87197.1"/>
    </source>
</evidence>
<sequence>MSVLTEKLKEVLFSVLPITIIVLILNFSLTPLETPLIIRFIIGALFVVLGLSIFLIGVDIGITPLGSLVGATIAKTNKLWIIITAGLILGFFISIAEPGLLVLANQVDLVTSGQISSLSILIVVSIGLAVMIAFGLIRIVSNVPLYKILTGLYGLTFILALFTSSEFLAISFDASGATTGILAVPFILALAIGVSAMKKDSKAAEKDSFGLVAIASIGAIISVIILSVFSKTSEFSPGLEFDIPESTSILGPFVQVFPVVLREGFFALLPLLIILLLLQKISFKLSKNAFSKILKGFVYALVGLVLFLVGVNAGFMDVGGIVGYILASLDSNYYLILMGLVLGIVTILAEPAVYVLTHQIEDVTSGYVKRKAVLIALSLGVGIAVALSMLRIIVPGIQLWHYLLPGYIISIAMTYFVPKLFVGIAFDAGGVATGPMTATFILAFTQGAAEAIEGANVLIDGFGMIAMVAMTPIITLQILGFIFSVKSKKGGITEDEE</sequence>
<keyword evidence="4" id="KW-1185">Reference proteome</keyword>
<keyword evidence="1" id="KW-0812">Transmembrane</keyword>
<accession>A0AAC9RKF7</accession>
<feature type="transmembrane region" description="Helical" evidence="1">
    <location>
        <begin position="249"/>
        <end position="278"/>
    </location>
</feature>
<dbReference type="Proteomes" id="UP000192478">
    <property type="component" value="Chromosome"/>
</dbReference>
<feature type="transmembrane region" description="Helical" evidence="1">
    <location>
        <begin position="152"/>
        <end position="172"/>
    </location>
</feature>
<dbReference type="Proteomes" id="UP000177894">
    <property type="component" value="Chromosome"/>
</dbReference>
<dbReference type="EMBL" id="CP020559">
    <property type="protein sequence ID" value="ARE87197.1"/>
    <property type="molecule type" value="Genomic_DNA"/>
</dbReference>
<feature type="transmembrane region" description="Helical" evidence="1">
    <location>
        <begin position="464"/>
        <end position="483"/>
    </location>
</feature>
<feature type="transmembrane region" description="Helical" evidence="1">
    <location>
        <begin position="12"/>
        <end position="30"/>
    </location>
</feature>
<evidence type="ECO:0008006" key="6">
    <source>
        <dbReference type="Google" id="ProtNLM"/>
    </source>
</evidence>
<protein>
    <recommendedName>
        <fullName evidence="6">DUF1538 domain-containing protein</fullName>
    </recommendedName>
</protein>
<evidence type="ECO:0000313" key="5">
    <source>
        <dbReference type="Proteomes" id="UP000192478"/>
    </source>
</evidence>
<evidence type="ECO:0000313" key="2">
    <source>
        <dbReference type="EMBL" id="AOY76749.1"/>
    </source>
</evidence>
<feature type="transmembrane region" description="Helical" evidence="1">
    <location>
        <begin position="115"/>
        <end position="140"/>
    </location>
</feature>
<keyword evidence="1" id="KW-1133">Transmembrane helix</keyword>
<dbReference type="KEGG" id="cfm:BJL90_13280"/>
<reference evidence="2 4" key="1">
    <citation type="submission" date="2016-10" db="EMBL/GenBank/DDBJ databases">
        <title>Complete Genome Sequence of Acetogen Clostridium formicoaceticum ATCC 27076.</title>
        <authorList>
            <person name="Bao T."/>
            <person name="Cheng C."/>
            <person name="Zhao J."/>
            <person name="Yang S.-T."/>
            <person name="Wang J."/>
            <person name="Wang M."/>
        </authorList>
    </citation>
    <scope>NUCLEOTIDE SEQUENCE [LARGE SCALE GENOMIC DNA]</scope>
    <source>
        <strain evidence="2 4">ATCC 27076</strain>
    </source>
</reference>
<evidence type="ECO:0000256" key="1">
    <source>
        <dbReference type="SAM" id="Phobius"/>
    </source>
</evidence>
<feature type="transmembrane region" description="Helical" evidence="1">
    <location>
        <begin position="424"/>
        <end position="444"/>
    </location>
</feature>
<reference evidence="3 5" key="2">
    <citation type="submission" date="2017-03" db="EMBL/GenBank/DDBJ databases">
        <title>Complete sequence of Clostridium formicaceticum DSM 92.</title>
        <authorList>
            <person name="Poehlein A."/>
            <person name="Karl M."/>
            <person name="Bengelsdorf F.R."/>
            <person name="Duerre P."/>
            <person name="Daniel R."/>
        </authorList>
    </citation>
    <scope>NUCLEOTIDE SEQUENCE [LARGE SCALE GENOMIC DNA]</scope>
    <source>
        <strain evidence="3 5">DSM 92</strain>
    </source>
</reference>
<dbReference type="InterPro" id="IPR011435">
    <property type="entry name" value="UmpAB"/>
</dbReference>
<feature type="transmembrane region" description="Helical" evidence="1">
    <location>
        <begin position="372"/>
        <end position="393"/>
    </location>
</feature>
<evidence type="ECO:0000313" key="4">
    <source>
        <dbReference type="Proteomes" id="UP000177894"/>
    </source>
</evidence>
<dbReference type="Pfam" id="PF07556">
    <property type="entry name" value="DUF1538"/>
    <property type="match status" value="2"/>
</dbReference>
<feature type="transmembrane region" description="Helical" evidence="1">
    <location>
        <begin position="79"/>
        <end position="103"/>
    </location>
</feature>
<feature type="transmembrane region" description="Helical" evidence="1">
    <location>
        <begin position="298"/>
        <end position="327"/>
    </location>
</feature>
<feature type="transmembrane region" description="Helical" evidence="1">
    <location>
        <begin position="399"/>
        <end position="417"/>
    </location>
</feature>
<proteinExistence type="predicted"/>
<dbReference type="AlphaFoldDB" id="A0AAC9RKF7"/>
<feature type="transmembrane region" description="Helical" evidence="1">
    <location>
        <begin position="209"/>
        <end position="229"/>
    </location>
</feature>
<name>A0AAC9RKF7_9CLOT</name>
<organism evidence="3 5">
    <name type="scientific">Clostridium formicaceticum</name>
    <dbReference type="NCBI Taxonomy" id="1497"/>
    <lineage>
        <taxon>Bacteria</taxon>
        <taxon>Bacillati</taxon>
        <taxon>Bacillota</taxon>
        <taxon>Clostridia</taxon>
        <taxon>Eubacteriales</taxon>
        <taxon>Clostridiaceae</taxon>
        <taxon>Clostridium</taxon>
    </lineage>
</organism>
<feature type="transmembrane region" description="Helical" evidence="1">
    <location>
        <begin position="178"/>
        <end position="197"/>
    </location>
</feature>
<feature type="transmembrane region" description="Helical" evidence="1">
    <location>
        <begin position="333"/>
        <end position="356"/>
    </location>
</feature>
<feature type="transmembrane region" description="Helical" evidence="1">
    <location>
        <begin position="36"/>
        <end position="58"/>
    </location>
</feature>
<dbReference type="RefSeq" id="WP_070968877.1">
    <property type="nucleotide sequence ID" value="NZ_CP017603.1"/>
</dbReference>